<feature type="domain" description="TonB-dependent receptor-like beta-barrel" evidence="6">
    <location>
        <begin position="247"/>
        <end position="675"/>
    </location>
</feature>
<comment type="similarity">
    <text evidence="3 4">Belongs to the TonB-dependent receptor family.</text>
</comment>
<keyword evidence="9" id="KW-1185">Reference proteome</keyword>
<organism evidence="8 9">
    <name type="scientific">Vibrio ostreae</name>
    <dbReference type="NCBI Taxonomy" id="2841925"/>
    <lineage>
        <taxon>Bacteria</taxon>
        <taxon>Pseudomonadati</taxon>
        <taxon>Pseudomonadota</taxon>
        <taxon>Gammaproteobacteria</taxon>
        <taxon>Vibrionales</taxon>
        <taxon>Vibrionaceae</taxon>
        <taxon>Vibrio</taxon>
    </lineage>
</organism>
<comment type="subcellular location">
    <subcellularLocation>
        <location evidence="3">Cell outer membrane</location>
        <topology evidence="3">Multi-pass membrane protein</topology>
    </subcellularLocation>
</comment>
<dbReference type="Pfam" id="PF07715">
    <property type="entry name" value="Plug"/>
    <property type="match status" value="1"/>
</dbReference>
<feature type="chain" id="PRO_5037663069" evidence="5">
    <location>
        <begin position="23"/>
        <end position="713"/>
    </location>
</feature>
<dbReference type="PANTHER" id="PTHR32552">
    <property type="entry name" value="FERRICHROME IRON RECEPTOR-RELATED"/>
    <property type="match status" value="1"/>
</dbReference>
<feature type="signal peptide" evidence="5">
    <location>
        <begin position="1"/>
        <end position="22"/>
    </location>
</feature>
<keyword evidence="3" id="KW-0812">Transmembrane</keyword>
<sequence length="713" mass="79247">MKRNNLDTRMLVLLLPAFGTLAADEKSADTEPMETMVISASSQKLSEFDTPAALSVVYGDELRDASAGINLSENTSGIPGLLIRNRHNYAQDLQISIRGYGARARYGVRGIRMYLDGIPATMPDGQSQTSNIDISSIDSMTVLRGPFSALYGNSSGGVINIETETGAQPNRVEMSSYYGSYGTWRYGVKATGSIGSGYEPGDVNYTVSGTRFATHGFRDHSSADKNIANAKLNVIIDDKSSATLILNTVDLDAYDPGTLNRSDWKNNPSQARDAVYTYNTRKNINQTQVGLRYERELTDNDQLSVTGYAGERKMNQYQAIPYSTQESNPLHAGGVVDLTREYQGIDTRWTHSNDTFSVPFTVTSGFDYENMKEHRRGYENYVENGGDYTTGVKGDLRRKERNLMWNLDPYVQTSWQLTQALRLDVGLRYSSVYFDSNDQYVTADNGDDSGSTSYHEWLPAASLQYDIRPDWNVYTSIGRGFETPTITELSYSNAGLGGLNLALQPSTNTTLEVGTKKAVDGGLLTFALFQTDTDDEIIVDDSANGRTTYTNAGKTRRRGVEAAYQQRFMDDWQLMLAWSYIEAKFRDNQCDDSGCNNLSDNYLPGVASQVGYASLGYQPQVGWYGKADVQFIGRTYVNDDNSEHLSSYAVSSLSSGYKYELDQWLFNAFVRVDNLFDRNYSGNVSVNDTYGRYYEPAPGRNYGVGLTASYSFD</sequence>
<dbReference type="GO" id="GO:0009279">
    <property type="term" value="C:cell outer membrane"/>
    <property type="evidence" value="ECO:0007669"/>
    <property type="project" value="UniProtKB-SubCell"/>
</dbReference>
<dbReference type="PANTHER" id="PTHR32552:SF81">
    <property type="entry name" value="TONB-DEPENDENT OUTER MEMBRANE RECEPTOR"/>
    <property type="match status" value="1"/>
</dbReference>
<keyword evidence="3 4" id="KW-0472">Membrane</keyword>
<protein>
    <submittedName>
        <fullName evidence="8">TonB-dependent receptor</fullName>
    </submittedName>
</protein>
<evidence type="ECO:0000313" key="9">
    <source>
        <dbReference type="Proteomes" id="UP000694232"/>
    </source>
</evidence>
<evidence type="ECO:0000313" key="8">
    <source>
        <dbReference type="EMBL" id="QXO18371.1"/>
    </source>
</evidence>
<dbReference type="InterPro" id="IPR012910">
    <property type="entry name" value="Plug_dom"/>
</dbReference>
<evidence type="ECO:0000259" key="6">
    <source>
        <dbReference type="Pfam" id="PF00593"/>
    </source>
</evidence>
<dbReference type="CDD" id="cd01347">
    <property type="entry name" value="ligand_gated_channel"/>
    <property type="match status" value="1"/>
</dbReference>
<dbReference type="InterPro" id="IPR039426">
    <property type="entry name" value="TonB-dep_rcpt-like"/>
</dbReference>
<evidence type="ECO:0000256" key="3">
    <source>
        <dbReference type="PROSITE-ProRule" id="PRU01360"/>
    </source>
</evidence>
<dbReference type="Pfam" id="PF00593">
    <property type="entry name" value="TonB_dep_Rec_b-barrel"/>
    <property type="match status" value="1"/>
</dbReference>
<evidence type="ECO:0000256" key="1">
    <source>
        <dbReference type="ARBA" id="ARBA00023065"/>
    </source>
</evidence>
<dbReference type="EMBL" id="CP076643">
    <property type="protein sequence ID" value="QXO18371.1"/>
    <property type="molecule type" value="Genomic_DNA"/>
</dbReference>
<dbReference type="GO" id="GO:0006811">
    <property type="term" value="P:monoatomic ion transport"/>
    <property type="evidence" value="ECO:0007669"/>
    <property type="project" value="UniProtKB-KW"/>
</dbReference>
<keyword evidence="3" id="KW-1134">Transmembrane beta strand</keyword>
<evidence type="ECO:0000256" key="4">
    <source>
        <dbReference type="RuleBase" id="RU003357"/>
    </source>
</evidence>
<feature type="domain" description="TonB-dependent receptor plug" evidence="7">
    <location>
        <begin position="48"/>
        <end position="158"/>
    </location>
</feature>
<dbReference type="Proteomes" id="UP000694232">
    <property type="component" value="Chromosome 1"/>
</dbReference>
<dbReference type="RefSeq" id="WP_218562913.1">
    <property type="nucleotide sequence ID" value="NZ_CP076643.1"/>
</dbReference>
<dbReference type="PROSITE" id="PS52016">
    <property type="entry name" value="TONB_DEPENDENT_REC_3"/>
    <property type="match status" value="1"/>
</dbReference>
<name>A0A975UCR8_9VIBR</name>
<keyword evidence="5" id="KW-0732">Signal</keyword>
<reference evidence="8" key="1">
    <citation type="submission" date="2021-06" db="EMBL/GenBank/DDBJ databases">
        <title>Vibrio nov. sp., novel gut bacterium isolated from Yellow Sea oyster.</title>
        <authorList>
            <person name="Muhammad N."/>
            <person name="Nguyen T.H."/>
            <person name="Lee Y.-J."/>
            <person name="Ko J."/>
            <person name="Kim S.-G."/>
        </authorList>
    </citation>
    <scope>NUCLEOTIDE SEQUENCE</scope>
    <source>
        <strain evidence="8">OG9-811</strain>
    </source>
</reference>
<evidence type="ECO:0000259" key="7">
    <source>
        <dbReference type="Pfam" id="PF07715"/>
    </source>
</evidence>
<accession>A0A975UCR8</accession>
<evidence type="ECO:0000256" key="2">
    <source>
        <dbReference type="ARBA" id="ARBA00023077"/>
    </source>
</evidence>
<keyword evidence="3" id="KW-0813">Transport</keyword>
<keyword evidence="2 4" id="KW-0798">TonB box</keyword>
<dbReference type="InterPro" id="IPR000531">
    <property type="entry name" value="Beta-barrel_TonB"/>
</dbReference>
<keyword evidence="8" id="KW-0675">Receptor</keyword>
<dbReference type="KEGG" id="vos:KNV97_08880"/>
<keyword evidence="3" id="KW-0998">Cell outer membrane</keyword>
<keyword evidence="1" id="KW-0406">Ion transport</keyword>
<dbReference type="AlphaFoldDB" id="A0A975UCR8"/>
<gene>
    <name evidence="8" type="ORF">KNV97_08880</name>
</gene>
<proteinExistence type="inferred from homology"/>
<evidence type="ECO:0000256" key="5">
    <source>
        <dbReference type="SAM" id="SignalP"/>
    </source>
</evidence>